<evidence type="ECO:0000313" key="2">
    <source>
        <dbReference type="Proteomes" id="UP000427906"/>
    </source>
</evidence>
<gene>
    <name evidence="1" type="ORF">DSCA_43120</name>
</gene>
<evidence type="ECO:0000313" key="1">
    <source>
        <dbReference type="EMBL" id="BBO70382.1"/>
    </source>
</evidence>
<accession>A0A5K7YKX9</accession>
<dbReference type="EMBL" id="AP021874">
    <property type="protein sequence ID" value="BBO70382.1"/>
    <property type="molecule type" value="Genomic_DNA"/>
</dbReference>
<dbReference type="AlphaFoldDB" id="A0A5K7YKX9"/>
<name>A0A5K7YKX9_9BACT</name>
<protein>
    <submittedName>
        <fullName evidence="1">Uncharacterized protein</fullName>
    </submittedName>
</protein>
<reference evidence="1 2" key="1">
    <citation type="submission" date="2019-11" db="EMBL/GenBank/DDBJ databases">
        <title>Comparative genomics of hydrocarbon-degrading Desulfosarcina strains.</title>
        <authorList>
            <person name="Watanabe M."/>
            <person name="Kojima H."/>
            <person name="Fukui M."/>
        </authorList>
    </citation>
    <scope>NUCLEOTIDE SEQUENCE [LARGE SCALE GENOMIC DNA]</scope>
    <source>
        <strain evidence="1 2">PL12</strain>
    </source>
</reference>
<sequence length="51" mass="5382">MAGQPKGAVPGRLPPVKVEHAANGCRWNGALFRSDGKRTCQQACTDNESNG</sequence>
<proteinExistence type="predicted"/>
<keyword evidence="2" id="KW-1185">Reference proteome</keyword>
<dbReference type="Proteomes" id="UP000427906">
    <property type="component" value="Chromosome"/>
</dbReference>
<dbReference type="KEGG" id="dalk:DSCA_43120"/>
<organism evidence="1 2">
    <name type="scientific">Desulfosarcina alkanivorans</name>
    <dbReference type="NCBI Taxonomy" id="571177"/>
    <lineage>
        <taxon>Bacteria</taxon>
        <taxon>Pseudomonadati</taxon>
        <taxon>Thermodesulfobacteriota</taxon>
        <taxon>Desulfobacteria</taxon>
        <taxon>Desulfobacterales</taxon>
        <taxon>Desulfosarcinaceae</taxon>
        <taxon>Desulfosarcina</taxon>
    </lineage>
</organism>